<name>H8L1P1_FRAAD</name>
<keyword evidence="1" id="KW-0732">Signal</keyword>
<dbReference type="InterPro" id="IPR018642">
    <property type="entry name" value="DUF2066"/>
</dbReference>
<dbReference type="Proteomes" id="UP000005234">
    <property type="component" value="Chromosome"/>
</dbReference>
<dbReference type="Pfam" id="PF09839">
    <property type="entry name" value="DUF2066"/>
    <property type="match status" value="1"/>
</dbReference>
<dbReference type="EMBL" id="CP003350">
    <property type="protein sequence ID" value="AFC85401.1"/>
    <property type="molecule type" value="Genomic_DNA"/>
</dbReference>
<protein>
    <recommendedName>
        <fullName evidence="4">DUF2066 domain-containing protein</fullName>
    </recommendedName>
</protein>
<organism evidence="2 3">
    <name type="scientific">Frateuria aurantia (strain ATCC 33424 / DSM 6220 / KCTC 2777 / LMG 1558 / NBRC 3245 / NCIMB 13370)</name>
    <name type="common">Acetobacter aurantius</name>
    <dbReference type="NCBI Taxonomy" id="767434"/>
    <lineage>
        <taxon>Bacteria</taxon>
        <taxon>Pseudomonadati</taxon>
        <taxon>Pseudomonadota</taxon>
        <taxon>Gammaproteobacteria</taxon>
        <taxon>Lysobacterales</taxon>
        <taxon>Rhodanobacteraceae</taxon>
        <taxon>Frateuria</taxon>
    </lineage>
</organism>
<dbReference type="OrthoDB" id="5944130at2"/>
<keyword evidence="3" id="KW-1185">Reference proteome</keyword>
<dbReference type="eggNOG" id="COG3249">
    <property type="taxonomic scope" value="Bacteria"/>
</dbReference>
<feature type="chain" id="PRO_5003613587" description="DUF2066 domain-containing protein" evidence="1">
    <location>
        <begin position="22"/>
        <end position="326"/>
    </location>
</feature>
<evidence type="ECO:0000313" key="3">
    <source>
        <dbReference type="Proteomes" id="UP000005234"/>
    </source>
</evidence>
<accession>H8L1P1</accession>
<dbReference type="HOGENOM" id="CLU_852257_0_0_6"/>
<reference evidence="2" key="1">
    <citation type="submission" date="2012-02" db="EMBL/GenBank/DDBJ databases">
        <title>The complete genome of Frateuria aurantia DSM 6220.</title>
        <authorList>
            <consortium name="US DOE Joint Genome Institute (JGI-PGF)"/>
            <person name="Lucas S."/>
            <person name="Copeland A."/>
            <person name="Lapidus A."/>
            <person name="Glavina del Rio T."/>
            <person name="Dalin E."/>
            <person name="Tice H."/>
            <person name="Bruce D."/>
            <person name="Goodwin L."/>
            <person name="Pitluck S."/>
            <person name="Peters L."/>
            <person name="Ovchinnikova G."/>
            <person name="Teshima H."/>
            <person name="Kyrpides N."/>
            <person name="Mavromatis K."/>
            <person name="Ivanova N."/>
            <person name="Brettin T."/>
            <person name="Detter J.C."/>
            <person name="Han C."/>
            <person name="Larimer F."/>
            <person name="Land M."/>
            <person name="Hauser L."/>
            <person name="Markowitz V."/>
            <person name="Cheng J.-F."/>
            <person name="Hugenholtz P."/>
            <person name="Woyke T."/>
            <person name="Wu D."/>
            <person name="Brambilla E."/>
            <person name="Klenk H.-P."/>
            <person name="Eisen J.A."/>
        </authorList>
    </citation>
    <scope>NUCLEOTIDE SEQUENCE</scope>
    <source>
        <strain evidence="2">DSM 6220</strain>
    </source>
</reference>
<evidence type="ECO:0000256" key="1">
    <source>
        <dbReference type="SAM" id="SignalP"/>
    </source>
</evidence>
<evidence type="ECO:0000313" key="2">
    <source>
        <dbReference type="EMBL" id="AFC85401.1"/>
    </source>
</evidence>
<dbReference type="AlphaFoldDB" id="H8L1P1"/>
<dbReference type="RefSeq" id="WP_014402407.1">
    <property type="nucleotide sequence ID" value="NC_017033.1"/>
</dbReference>
<sequence>MRLFALLGLAILLTISGPSLAQQLPVSPYNVQLPVADTSVATRNQAFADALGQVLVRLAGGQDLRGQPGYADALKGASGLVAQYQYQQGNDSSQGLGLQVRFDPASVRHLAQQLGTRSGQRPPVLLLVRDARGRLLDQSQLQSLAAAINQGGYEVSYADASAAPSASSLVADQSQLAATSQRYGTGLILVGQVGNDGGQWTLFNGGAAQRWSGSAAAGADPLQAAGTAAISHLGQQLNVIGNGNNSGSLWVSGLGSAQDYASLLALLRDDSAITHVDTVSVADDGILLSISSLVPLSNLSAGLTAGGRLQVAQAHAGADAALRWIH</sequence>
<dbReference type="STRING" id="767434.Fraau_0932"/>
<gene>
    <name evidence="2" type="ordered locus">Fraau_0932</name>
</gene>
<proteinExistence type="predicted"/>
<dbReference type="KEGG" id="fau:Fraau_0932"/>
<evidence type="ECO:0008006" key="4">
    <source>
        <dbReference type="Google" id="ProtNLM"/>
    </source>
</evidence>
<feature type="signal peptide" evidence="1">
    <location>
        <begin position="1"/>
        <end position="21"/>
    </location>
</feature>